<proteinExistence type="predicted"/>
<evidence type="ECO:0000313" key="3">
    <source>
        <dbReference type="Proteomes" id="UP001183585"/>
    </source>
</evidence>
<dbReference type="EMBL" id="JAVDYE010000001">
    <property type="protein sequence ID" value="MDR7382537.1"/>
    <property type="molecule type" value="Genomic_DNA"/>
</dbReference>
<evidence type="ECO:0000313" key="2">
    <source>
        <dbReference type="EMBL" id="MDR7382537.1"/>
    </source>
</evidence>
<feature type="transmembrane region" description="Helical" evidence="1">
    <location>
        <begin position="12"/>
        <end position="34"/>
    </location>
</feature>
<accession>A0ABU2CMI7</accession>
<reference evidence="2 3" key="1">
    <citation type="submission" date="2023-07" db="EMBL/GenBank/DDBJ databases">
        <title>Sequencing the genomes of 1000 actinobacteria strains.</title>
        <authorList>
            <person name="Klenk H.-P."/>
        </authorList>
    </citation>
    <scope>NUCLEOTIDE SEQUENCE [LARGE SCALE GENOMIC DNA]</scope>
    <source>
        <strain evidence="2 3">DSM 45554</strain>
    </source>
</reference>
<protein>
    <submittedName>
        <fullName evidence="2">Uncharacterized protein</fullName>
    </submittedName>
</protein>
<comment type="caution">
    <text evidence="2">The sequence shown here is derived from an EMBL/GenBank/DDBJ whole genome shotgun (WGS) entry which is preliminary data.</text>
</comment>
<keyword evidence="3" id="KW-1185">Reference proteome</keyword>
<keyword evidence="1" id="KW-0812">Transmembrane</keyword>
<keyword evidence="1" id="KW-1133">Transmembrane helix</keyword>
<sequence>MPEDDDKLPFPLVMVVVFGVLIAAIVTLLVVVAVSG</sequence>
<keyword evidence="1" id="KW-0472">Membrane</keyword>
<name>A0ABU2CMI7_9MICO</name>
<gene>
    <name evidence="2" type="ORF">J2S48_002052</name>
</gene>
<evidence type="ECO:0000256" key="1">
    <source>
        <dbReference type="SAM" id="Phobius"/>
    </source>
</evidence>
<dbReference type="Proteomes" id="UP001183585">
    <property type="component" value="Unassembled WGS sequence"/>
</dbReference>
<organism evidence="2 3">
    <name type="scientific">Promicromonospora iranensis</name>
    <dbReference type="NCBI Taxonomy" id="1105144"/>
    <lineage>
        <taxon>Bacteria</taxon>
        <taxon>Bacillati</taxon>
        <taxon>Actinomycetota</taxon>
        <taxon>Actinomycetes</taxon>
        <taxon>Micrococcales</taxon>
        <taxon>Promicromonosporaceae</taxon>
        <taxon>Promicromonospora</taxon>
    </lineage>
</organism>